<accession>A0A2T3FUX4</accession>
<reference evidence="1 2" key="1">
    <citation type="submission" date="2018-03" db="EMBL/GenBank/DDBJ databases">
        <title>Lachnoclostridium SNUG30386 gen.nov., sp.nov., isolated from human faeces.</title>
        <authorList>
            <person name="Seo B."/>
            <person name="Jeon K."/>
            <person name="Ko G."/>
        </authorList>
    </citation>
    <scope>NUCLEOTIDE SEQUENCE [LARGE SCALE GENOMIC DNA]</scope>
    <source>
        <strain evidence="1 2">SNUG30386</strain>
    </source>
</reference>
<proteinExistence type="predicted"/>
<evidence type="ECO:0008006" key="3">
    <source>
        <dbReference type="Google" id="ProtNLM"/>
    </source>
</evidence>
<organism evidence="1 2">
    <name type="scientific">Clostridium fessum</name>
    <dbReference type="NCBI Taxonomy" id="2126740"/>
    <lineage>
        <taxon>Bacteria</taxon>
        <taxon>Bacillati</taxon>
        <taxon>Bacillota</taxon>
        <taxon>Clostridia</taxon>
        <taxon>Eubacteriales</taxon>
        <taxon>Clostridiaceae</taxon>
        <taxon>Clostridium</taxon>
    </lineage>
</organism>
<evidence type="ECO:0000313" key="2">
    <source>
        <dbReference type="Proteomes" id="UP000241048"/>
    </source>
</evidence>
<dbReference type="EMBL" id="PYLO01000001">
    <property type="protein sequence ID" value="PST39060.1"/>
    <property type="molecule type" value="Genomic_DNA"/>
</dbReference>
<sequence length="73" mass="8457">MSGYNIDIADMQCWVFRMAQSKWKMSPSDCAELFKKYDILGFIADCYDILHLNSYECALHDVETLLKNRGVTV</sequence>
<keyword evidence="2" id="KW-1185">Reference proteome</keyword>
<comment type="caution">
    <text evidence="1">The sequence shown here is derived from an EMBL/GenBank/DDBJ whole genome shotgun (WGS) entry which is preliminary data.</text>
</comment>
<dbReference type="Pfam" id="PF12668">
    <property type="entry name" value="DUF3791"/>
    <property type="match status" value="1"/>
</dbReference>
<name>A0A2T3FUX4_9CLOT</name>
<dbReference type="AlphaFoldDB" id="A0A2T3FUX4"/>
<dbReference type="InterPro" id="IPR024269">
    <property type="entry name" value="DUF3791"/>
</dbReference>
<protein>
    <recommendedName>
        <fullName evidence="3">DUF3791 domain-containing protein</fullName>
    </recommendedName>
</protein>
<dbReference type="RefSeq" id="WP_107000209.1">
    <property type="nucleotide sequence ID" value="NZ_PYLO01000001.1"/>
</dbReference>
<gene>
    <name evidence="1" type="ORF">C7U56_03855</name>
</gene>
<dbReference type="Proteomes" id="UP000241048">
    <property type="component" value="Unassembled WGS sequence"/>
</dbReference>
<evidence type="ECO:0000313" key="1">
    <source>
        <dbReference type="EMBL" id="PST39060.1"/>
    </source>
</evidence>